<name>A0A0B6Y2D4_9EUPU</name>
<gene>
    <name evidence="1" type="primary">ORF9477</name>
</gene>
<evidence type="ECO:0000313" key="1">
    <source>
        <dbReference type="EMBL" id="CEK49976.1"/>
    </source>
</evidence>
<sequence>MATTKRGGPLHQAINSVRCDIQEVLQSGNYYVTEEIAREMSVINNSLEHLSLDNIFLTTSNNWQTNPGNYTANQTVQHLSGALAAVFQVAGNLDTFKQHFCNENVAGKQENQLREVHQWAISSLKDSQKKLEPYTFDAADRIKQFGDILSVTDRYTGYRQNLTRGTRDPFRMQATWIDKGGELGLMNNLTRSYTTVGSPALEQRAHTRSVELTVDPSAEFSQFGGVPPANIGTLKKQIRYGNTHQPMRITRGYRTIDSLYPKSTAPMSGGIPVGSSVMDEVQTLNTLNACDLYEKMNQFNRSIPVARKLPYENMSVQEQAGIKTKFPSQSEYTLRFKTPDRDGPVSDFKINPAPDFSVYGRPIESTCYMPSFTEYQSRYEWPDASKIMKTPWLRN</sequence>
<reference evidence="1" key="1">
    <citation type="submission" date="2014-12" db="EMBL/GenBank/DDBJ databases">
        <title>Insight into the proteome of Arion vulgaris.</title>
        <authorList>
            <person name="Aradska J."/>
            <person name="Bulat T."/>
            <person name="Smidak R."/>
            <person name="Sarate P."/>
            <person name="Gangsoo J."/>
            <person name="Sialana F."/>
            <person name="Bilban M."/>
            <person name="Lubec G."/>
        </authorList>
    </citation>
    <scope>NUCLEOTIDE SEQUENCE</scope>
    <source>
        <tissue evidence="1">Skin</tissue>
    </source>
</reference>
<accession>A0A0B6Y2D4</accession>
<organism evidence="1">
    <name type="scientific">Arion vulgaris</name>
    <dbReference type="NCBI Taxonomy" id="1028688"/>
    <lineage>
        <taxon>Eukaryota</taxon>
        <taxon>Metazoa</taxon>
        <taxon>Spiralia</taxon>
        <taxon>Lophotrochozoa</taxon>
        <taxon>Mollusca</taxon>
        <taxon>Gastropoda</taxon>
        <taxon>Heterobranchia</taxon>
        <taxon>Euthyneura</taxon>
        <taxon>Panpulmonata</taxon>
        <taxon>Eupulmonata</taxon>
        <taxon>Stylommatophora</taxon>
        <taxon>Helicina</taxon>
        <taxon>Arionoidea</taxon>
        <taxon>Arionidae</taxon>
        <taxon>Arion</taxon>
    </lineage>
</organism>
<dbReference type="AlphaFoldDB" id="A0A0B6Y2D4"/>
<dbReference type="EMBL" id="HACG01003111">
    <property type="protein sequence ID" value="CEK49976.1"/>
    <property type="molecule type" value="Transcribed_RNA"/>
</dbReference>
<protein>
    <submittedName>
        <fullName evidence="1">Uncharacterized protein</fullName>
    </submittedName>
</protein>
<proteinExistence type="predicted"/>